<dbReference type="eggNOG" id="ENOG502TM7C">
    <property type="taxonomic scope" value="Eukaryota"/>
</dbReference>
<evidence type="ECO:0000313" key="3">
    <source>
        <dbReference type="Proteomes" id="UP000027238"/>
    </source>
</evidence>
<dbReference type="STRING" id="1173701.A0A066XDA8"/>
<proteinExistence type="predicted"/>
<dbReference type="OrthoDB" id="10346734at2759"/>
<comment type="caution">
    <text evidence="2">The sequence shown here is derived from an EMBL/GenBank/DDBJ whole genome shotgun (WGS) entry which is preliminary data.</text>
</comment>
<sequence length="121" mass="13334">MAGRGRRLATGAIVGIAIAGFLFIAFWALCCYCCCFRKKQKQQRGRRAHPVGGGGGGMFSRFMPGHRQRQGPGMMESGCQRAVLIQKQEGASRIQEPHAFADGTIASRMKVPKRRKHRVCV</sequence>
<keyword evidence="1" id="KW-1133">Transmembrane helix</keyword>
<accession>A0A066XDA8</accession>
<evidence type="ECO:0000256" key="1">
    <source>
        <dbReference type="SAM" id="Phobius"/>
    </source>
</evidence>
<dbReference type="AlphaFoldDB" id="A0A066XDA8"/>
<reference evidence="3" key="1">
    <citation type="journal article" date="2014" name="Genome Announc.">
        <title>Draft genome sequence of Colletotrichum sublineola, a destructive pathogen of cultivated sorghum.</title>
        <authorList>
            <person name="Baroncelli R."/>
            <person name="Sanz-Martin J.M."/>
            <person name="Rech G.E."/>
            <person name="Sukno S.A."/>
            <person name="Thon M.R."/>
        </authorList>
    </citation>
    <scope>NUCLEOTIDE SEQUENCE [LARGE SCALE GENOMIC DNA]</scope>
    <source>
        <strain evidence="3">TX430BB</strain>
    </source>
</reference>
<dbReference type="HOGENOM" id="CLU_137525_0_0_1"/>
<feature type="transmembrane region" description="Helical" evidence="1">
    <location>
        <begin position="12"/>
        <end position="36"/>
    </location>
</feature>
<protein>
    <submittedName>
        <fullName evidence="2">Uncharacterized protein</fullName>
    </submittedName>
</protein>
<name>A0A066XDA8_COLSU</name>
<keyword evidence="3" id="KW-1185">Reference proteome</keyword>
<organism evidence="2 3">
    <name type="scientific">Colletotrichum sublineola</name>
    <name type="common">Sorghum anthracnose fungus</name>
    <dbReference type="NCBI Taxonomy" id="1173701"/>
    <lineage>
        <taxon>Eukaryota</taxon>
        <taxon>Fungi</taxon>
        <taxon>Dikarya</taxon>
        <taxon>Ascomycota</taxon>
        <taxon>Pezizomycotina</taxon>
        <taxon>Sordariomycetes</taxon>
        <taxon>Hypocreomycetidae</taxon>
        <taxon>Glomerellales</taxon>
        <taxon>Glomerellaceae</taxon>
        <taxon>Colletotrichum</taxon>
        <taxon>Colletotrichum graminicola species complex</taxon>
    </lineage>
</organism>
<dbReference type="Proteomes" id="UP000027238">
    <property type="component" value="Unassembled WGS sequence"/>
</dbReference>
<evidence type="ECO:0000313" key="2">
    <source>
        <dbReference type="EMBL" id="KDN65629.1"/>
    </source>
</evidence>
<keyword evidence="1" id="KW-0472">Membrane</keyword>
<keyword evidence="1" id="KW-0812">Transmembrane</keyword>
<dbReference type="OMA" id="GMFSRFM"/>
<dbReference type="EMBL" id="JMSE01001017">
    <property type="protein sequence ID" value="KDN65629.1"/>
    <property type="molecule type" value="Genomic_DNA"/>
</dbReference>
<gene>
    <name evidence="2" type="ORF">CSUB01_05405</name>
</gene>